<keyword evidence="3" id="KW-1185">Reference proteome</keyword>
<dbReference type="Gramene" id="mRNA:HanXRQr2_Chr04g0157441">
    <property type="protein sequence ID" value="mRNA:HanXRQr2_Chr04g0157441"/>
    <property type="gene ID" value="HanXRQr2_Chr04g0157441"/>
</dbReference>
<feature type="region of interest" description="Disordered" evidence="1">
    <location>
        <begin position="195"/>
        <end position="214"/>
    </location>
</feature>
<sequence length="379" mass="43272">MNNLVSEAKTKCFWDPEVMKACKEWDQTLQNNPICVPPDPVQEHETAASPVHQEPENPACEVHHEVTTHEEGREDEEAQKVISTVLVQMASEGILQPDDGGVTDTLIANIQTVEPGVYAYQTTGNETGENETVVEETVNLAESTQKVHEEVPEKDPQQLDTDVEVEKEMELECPQVTAEELHSVELVLSIGPTLEEDKGKKQTKGRKTTKPKQVPKQVIPKGLNELLYKTIEQAKIRGEKRCAELGDKFCSPYCNRVVNMHEALLTQELSVIRFTFATFAGLQEEFYRSKTEVATFKAVFESFYREQYVASNGIDTFVDILNLEEKKRDRKSPPHRLFLYSTMMPNICYDEEKYTDNQRLKIFASNFEDMLNRYEVKKT</sequence>
<comment type="caution">
    <text evidence="2">The sequence shown here is derived from an EMBL/GenBank/DDBJ whole genome shotgun (WGS) entry which is preliminary data.</text>
</comment>
<name>A0A9K3J762_HELAN</name>
<dbReference type="OrthoDB" id="1749738at2759"/>
<reference evidence="2" key="2">
    <citation type="submission" date="2020-06" db="EMBL/GenBank/DDBJ databases">
        <title>Helianthus annuus Genome sequencing and assembly Release 2.</title>
        <authorList>
            <person name="Gouzy J."/>
            <person name="Langlade N."/>
            <person name="Munos S."/>
        </authorList>
    </citation>
    <scope>NUCLEOTIDE SEQUENCE</scope>
    <source>
        <tissue evidence="2">Leaves</tissue>
    </source>
</reference>
<feature type="compositionally biased region" description="Basic residues" evidence="1">
    <location>
        <begin position="201"/>
        <end position="210"/>
    </location>
</feature>
<protein>
    <submittedName>
        <fullName evidence="2">Uncharacterized protein</fullName>
    </submittedName>
</protein>
<evidence type="ECO:0000256" key="1">
    <source>
        <dbReference type="SAM" id="MobiDB-lite"/>
    </source>
</evidence>
<dbReference type="AlphaFoldDB" id="A0A9K3J762"/>
<organism evidence="2 3">
    <name type="scientific">Helianthus annuus</name>
    <name type="common">Common sunflower</name>
    <dbReference type="NCBI Taxonomy" id="4232"/>
    <lineage>
        <taxon>Eukaryota</taxon>
        <taxon>Viridiplantae</taxon>
        <taxon>Streptophyta</taxon>
        <taxon>Embryophyta</taxon>
        <taxon>Tracheophyta</taxon>
        <taxon>Spermatophyta</taxon>
        <taxon>Magnoliopsida</taxon>
        <taxon>eudicotyledons</taxon>
        <taxon>Gunneridae</taxon>
        <taxon>Pentapetalae</taxon>
        <taxon>asterids</taxon>
        <taxon>campanulids</taxon>
        <taxon>Asterales</taxon>
        <taxon>Asteraceae</taxon>
        <taxon>Asteroideae</taxon>
        <taxon>Heliantheae alliance</taxon>
        <taxon>Heliantheae</taxon>
        <taxon>Helianthus</taxon>
    </lineage>
</organism>
<reference evidence="2" key="1">
    <citation type="journal article" date="2017" name="Nature">
        <title>The sunflower genome provides insights into oil metabolism, flowering and Asterid evolution.</title>
        <authorList>
            <person name="Badouin H."/>
            <person name="Gouzy J."/>
            <person name="Grassa C.J."/>
            <person name="Murat F."/>
            <person name="Staton S.E."/>
            <person name="Cottret L."/>
            <person name="Lelandais-Briere C."/>
            <person name="Owens G.L."/>
            <person name="Carrere S."/>
            <person name="Mayjonade B."/>
            <person name="Legrand L."/>
            <person name="Gill N."/>
            <person name="Kane N.C."/>
            <person name="Bowers J.E."/>
            <person name="Hubner S."/>
            <person name="Bellec A."/>
            <person name="Berard A."/>
            <person name="Berges H."/>
            <person name="Blanchet N."/>
            <person name="Boniface M.C."/>
            <person name="Brunel D."/>
            <person name="Catrice O."/>
            <person name="Chaidir N."/>
            <person name="Claudel C."/>
            <person name="Donnadieu C."/>
            <person name="Faraut T."/>
            <person name="Fievet G."/>
            <person name="Helmstetter N."/>
            <person name="King M."/>
            <person name="Knapp S.J."/>
            <person name="Lai Z."/>
            <person name="Le Paslier M.C."/>
            <person name="Lippi Y."/>
            <person name="Lorenzon L."/>
            <person name="Mandel J.R."/>
            <person name="Marage G."/>
            <person name="Marchand G."/>
            <person name="Marquand E."/>
            <person name="Bret-Mestries E."/>
            <person name="Morien E."/>
            <person name="Nambeesan S."/>
            <person name="Nguyen T."/>
            <person name="Pegot-Espagnet P."/>
            <person name="Pouilly N."/>
            <person name="Raftis F."/>
            <person name="Sallet E."/>
            <person name="Schiex T."/>
            <person name="Thomas J."/>
            <person name="Vandecasteele C."/>
            <person name="Vares D."/>
            <person name="Vear F."/>
            <person name="Vautrin S."/>
            <person name="Crespi M."/>
            <person name="Mangin B."/>
            <person name="Burke J.M."/>
            <person name="Salse J."/>
            <person name="Munos S."/>
            <person name="Vincourt P."/>
            <person name="Rieseberg L.H."/>
            <person name="Langlade N.B."/>
        </authorList>
    </citation>
    <scope>NUCLEOTIDE SEQUENCE</scope>
    <source>
        <tissue evidence="2">Leaves</tissue>
    </source>
</reference>
<proteinExistence type="predicted"/>
<evidence type="ECO:0000313" key="2">
    <source>
        <dbReference type="EMBL" id="KAF5809462.1"/>
    </source>
</evidence>
<dbReference type="EMBL" id="MNCJ02000319">
    <property type="protein sequence ID" value="KAF5809462.1"/>
    <property type="molecule type" value="Genomic_DNA"/>
</dbReference>
<accession>A0A9K3J762</accession>
<evidence type="ECO:0000313" key="3">
    <source>
        <dbReference type="Proteomes" id="UP000215914"/>
    </source>
</evidence>
<dbReference type="Proteomes" id="UP000215914">
    <property type="component" value="Unassembled WGS sequence"/>
</dbReference>
<gene>
    <name evidence="2" type="ORF">HanXRQr2_Chr04g0157441</name>
</gene>